<keyword evidence="5" id="KW-1185">Reference proteome</keyword>
<dbReference type="PANTHER" id="PTHR30469:SF29">
    <property type="entry name" value="BLR2860 PROTEIN"/>
    <property type="match status" value="1"/>
</dbReference>
<evidence type="ECO:0000259" key="3">
    <source>
        <dbReference type="Pfam" id="PF25954"/>
    </source>
</evidence>
<dbReference type="KEGG" id="gce:KYE46_10135"/>
<dbReference type="RefSeq" id="WP_219000509.1">
    <property type="nucleotide sequence ID" value="NZ_CP079194.1"/>
</dbReference>
<dbReference type="InterPro" id="IPR006143">
    <property type="entry name" value="RND_pump_MFP"/>
</dbReference>
<accession>A0A8F6TV53</accession>
<proteinExistence type="inferred from homology"/>
<name>A0A8F6TV53_9RHOB</name>
<evidence type="ECO:0000256" key="2">
    <source>
        <dbReference type="SAM" id="Coils"/>
    </source>
</evidence>
<dbReference type="InterPro" id="IPR058792">
    <property type="entry name" value="Beta-barrel_RND_2"/>
</dbReference>
<feature type="domain" description="CusB-like beta-barrel" evidence="3">
    <location>
        <begin position="301"/>
        <end position="368"/>
    </location>
</feature>
<evidence type="ECO:0000313" key="5">
    <source>
        <dbReference type="Proteomes" id="UP000825009"/>
    </source>
</evidence>
<dbReference type="PANTHER" id="PTHR30469">
    <property type="entry name" value="MULTIDRUG RESISTANCE PROTEIN MDTA"/>
    <property type="match status" value="1"/>
</dbReference>
<dbReference type="EMBL" id="CP079194">
    <property type="protein sequence ID" value="QXT38312.1"/>
    <property type="molecule type" value="Genomic_DNA"/>
</dbReference>
<gene>
    <name evidence="4" type="ORF">KYE46_10135</name>
</gene>
<keyword evidence="2" id="KW-0175">Coiled coil</keyword>
<evidence type="ECO:0000313" key="4">
    <source>
        <dbReference type="EMBL" id="QXT38312.1"/>
    </source>
</evidence>
<dbReference type="Pfam" id="PF25954">
    <property type="entry name" value="Beta-barrel_RND_2"/>
    <property type="match status" value="1"/>
</dbReference>
<organism evidence="4 5">
    <name type="scientific">Gymnodinialimonas ceratoperidinii</name>
    <dbReference type="NCBI Taxonomy" id="2856823"/>
    <lineage>
        <taxon>Bacteria</taxon>
        <taxon>Pseudomonadati</taxon>
        <taxon>Pseudomonadota</taxon>
        <taxon>Alphaproteobacteria</taxon>
        <taxon>Rhodobacterales</taxon>
        <taxon>Paracoccaceae</taxon>
        <taxon>Gymnodinialimonas</taxon>
    </lineage>
</organism>
<dbReference type="GO" id="GO:1990281">
    <property type="term" value="C:efflux pump complex"/>
    <property type="evidence" value="ECO:0007669"/>
    <property type="project" value="TreeGrafter"/>
</dbReference>
<sequence length="448" mass="46746">MKLFPLLTAALVCVVLYFAILDRDSLVNFADGFASTARDVLPEPNNTPNDITPLADEDAAGLDDGLINVVVRRSEAQVTENAVVLRGRTEALRLVDVASETSGRIISTPIRAGAFVEEDQVLCEIDPGTSGTALEEALARLGEAQARVPEAEARIPEAEARLPEARAMLAQAEAQLTAAEIDGNAATRLAESGFGSNTRAASATASVAAAQAGVESAMAQVQGAQAGVQAARAGVQSAQAGVRAAEAAVTRAEEAIEMLTIHAPFSGLLETDTAELGSLMQPGAICATIIQLDPIKLVGFVPEAQVDRVRVGATAGARLASGQEVQGEVTFLSRSADERTRTFRVEITVPNSELAIRDGQTADILIQTEGTPAHLLPASALTLNDEGLLGVRTVEDGIVQFVEVEMLRDTARGVLLAGLPENVDIIVVGQEFVTAGVEVATTLEELTQ</sequence>
<comment type="similarity">
    <text evidence="1">Belongs to the membrane fusion protein (MFP) (TC 8.A.1) family.</text>
</comment>
<evidence type="ECO:0000256" key="1">
    <source>
        <dbReference type="ARBA" id="ARBA00009477"/>
    </source>
</evidence>
<dbReference type="AlphaFoldDB" id="A0A8F6TV53"/>
<dbReference type="Proteomes" id="UP000825009">
    <property type="component" value="Chromosome"/>
</dbReference>
<reference evidence="4 5" key="1">
    <citation type="submission" date="2021-07" db="EMBL/GenBank/DDBJ databases">
        <title>A novel Jannaschia species isolated from marine dinoflagellate Ceratoperidinium margalefii.</title>
        <authorList>
            <person name="Jiang Y."/>
            <person name="Li Z."/>
        </authorList>
    </citation>
    <scope>NUCLEOTIDE SEQUENCE [LARGE SCALE GENOMIC DNA]</scope>
    <source>
        <strain evidence="4 5">J12C1-MA-4</strain>
    </source>
</reference>
<dbReference type="GO" id="GO:0015562">
    <property type="term" value="F:efflux transmembrane transporter activity"/>
    <property type="evidence" value="ECO:0007669"/>
    <property type="project" value="TreeGrafter"/>
</dbReference>
<dbReference type="NCBIfam" id="TIGR01730">
    <property type="entry name" value="RND_mfp"/>
    <property type="match status" value="1"/>
</dbReference>
<feature type="coiled-coil region" evidence="2">
    <location>
        <begin position="134"/>
        <end position="182"/>
    </location>
</feature>
<protein>
    <submittedName>
        <fullName evidence="4">Efflux RND transporter periplasmic adaptor subunit</fullName>
    </submittedName>
</protein>